<dbReference type="Pfam" id="PF00158">
    <property type="entry name" value="Sigma54_activat"/>
    <property type="match status" value="1"/>
</dbReference>
<dbReference type="PANTHER" id="PTHR32071:SF81">
    <property type="entry name" value="PROPIONATE CATABOLISM OPERON REGULATORY PROTEIN"/>
    <property type="match status" value="1"/>
</dbReference>
<dbReference type="Gene3D" id="3.40.50.2300">
    <property type="match status" value="1"/>
</dbReference>
<dbReference type="GO" id="GO:0000160">
    <property type="term" value="P:phosphorelay signal transduction system"/>
    <property type="evidence" value="ECO:0007669"/>
    <property type="project" value="InterPro"/>
</dbReference>
<dbReference type="InterPro" id="IPR002197">
    <property type="entry name" value="HTH_Fis"/>
</dbReference>
<dbReference type="GO" id="GO:0006355">
    <property type="term" value="P:regulation of DNA-templated transcription"/>
    <property type="evidence" value="ECO:0007669"/>
    <property type="project" value="InterPro"/>
</dbReference>
<keyword evidence="1" id="KW-0547">Nucleotide-binding</keyword>
<name>A0A6I6K2P5_9BACT</name>
<dbReference type="Pfam" id="PF00072">
    <property type="entry name" value="Response_reg"/>
    <property type="match status" value="1"/>
</dbReference>
<dbReference type="SMART" id="SM00382">
    <property type="entry name" value="AAA"/>
    <property type="match status" value="1"/>
</dbReference>
<dbReference type="Gene3D" id="3.40.50.300">
    <property type="entry name" value="P-loop containing nucleotide triphosphate hydrolases"/>
    <property type="match status" value="1"/>
</dbReference>
<dbReference type="EMBL" id="CP046401">
    <property type="protein sequence ID" value="QGY47680.1"/>
    <property type="molecule type" value="Genomic_DNA"/>
</dbReference>
<organism evidence="8 9">
    <name type="scientific">Maribellus comscasis</name>
    <dbReference type="NCBI Taxonomy" id="2681766"/>
    <lineage>
        <taxon>Bacteria</taxon>
        <taxon>Pseudomonadati</taxon>
        <taxon>Bacteroidota</taxon>
        <taxon>Bacteroidia</taxon>
        <taxon>Marinilabiliales</taxon>
        <taxon>Prolixibacteraceae</taxon>
        <taxon>Maribellus</taxon>
    </lineage>
</organism>
<keyword evidence="5" id="KW-0597">Phosphoprotein</keyword>
<dbReference type="Gene3D" id="1.10.10.60">
    <property type="entry name" value="Homeodomain-like"/>
    <property type="match status" value="1"/>
</dbReference>
<dbReference type="AlphaFoldDB" id="A0A6I6K2P5"/>
<sequence length="456" mass="51952">MKKILIIDDDTFICKILKKHLQNNNYAAEITYNGKTGINLFQKDNFDLVLCDFRLPDISGLEIMQKIRSLKQDTPVIIMTAYADVRMAVKLMKMGASDYITKPIQQEELLVLIKKLVSEKEPTEVKKNDAQIYTNGDFIIGESPKIQHVIRLARRVAPTDMSVIITGETGIGKEYIARFIHDNSNRKDKPFIAIDCGAIPKDLANSELFGHIKGSFTGAIADKLGVFQKADSGTLFLDEIGNLNYDIQLKLLRAIQERVVTRLGDDKLKRIDIRIIAATNEDLTLEARGNNFREDLYHRLNEFKIELPPLRERPEDIKVFMAHFITMSNAELNRNITGLVPEAEAVLLNYPWHGNLRELKNILKRAVLMAEGEKIDISCLPYEIIYPESDSERETVSVPQETKKDSMLKNASSEIEKKLIIQTIQEAGYNKSKAAKILNIDRKTLYNKIKLYDIKL</sequence>
<evidence type="ECO:0000256" key="5">
    <source>
        <dbReference type="PROSITE-ProRule" id="PRU00169"/>
    </source>
</evidence>
<accession>A0A6I6K2P5</accession>
<dbReference type="CDD" id="cd00009">
    <property type="entry name" value="AAA"/>
    <property type="match status" value="1"/>
</dbReference>
<dbReference type="KEGG" id="mcos:GM418_29645"/>
<dbReference type="InterPro" id="IPR058031">
    <property type="entry name" value="AAA_lid_NorR"/>
</dbReference>
<dbReference type="Gene3D" id="1.10.8.60">
    <property type="match status" value="1"/>
</dbReference>
<dbReference type="SMART" id="SM00448">
    <property type="entry name" value="REC"/>
    <property type="match status" value="1"/>
</dbReference>
<dbReference type="Pfam" id="PF25601">
    <property type="entry name" value="AAA_lid_14"/>
    <property type="match status" value="1"/>
</dbReference>
<evidence type="ECO:0000313" key="8">
    <source>
        <dbReference type="EMBL" id="QGY47680.1"/>
    </source>
</evidence>
<evidence type="ECO:0000256" key="2">
    <source>
        <dbReference type="ARBA" id="ARBA00022840"/>
    </source>
</evidence>
<dbReference type="InterPro" id="IPR009057">
    <property type="entry name" value="Homeodomain-like_sf"/>
</dbReference>
<evidence type="ECO:0000259" key="6">
    <source>
        <dbReference type="PROSITE" id="PS50045"/>
    </source>
</evidence>
<keyword evidence="2" id="KW-0067">ATP-binding</keyword>
<dbReference type="PROSITE" id="PS50045">
    <property type="entry name" value="SIGMA54_INTERACT_4"/>
    <property type="match status" value="1"/>
</dbReference>
<feature type="domain" description="Response regulatory" evidence="7">
    <location>
        <begin position="3"/>
        <end position="117"/>
    </location>
</feature>
<evidence type="ECO:0000259" key="7">
    <source>
        <dbReference type="PROSITE" id="PS50110"/>
    </source>
</evidence>
<proteinExistence type="predicted"/>
<dbReference type="SUPFAM" id="SSF46689">
    <property type="entry name" value="Homeodomain-like"/>
    <property type="match status" value="1"/>
</dbReference>
<keyword evidence="3" id="KW-0805">Transcription regulation</keyword>
<protein>
    <submittedName>
        <fullName evidence="8">Response regulator</fullName>
    </submittedName>
</protein>
<dbReference type="SUPFAM" id="SSF52172">
    <property type="entry name" value="CheY-like"/>
    <property type="match status" value="1"/>
</dbReference>
<dbReference type="InterPro" id="IPR002078">
    <property type="entry name" value="Sigma_54_int"/>
</dbReference>
<dbReference type="GO" id="GO:0005524">
    <property type="term" value="F:ATP binding"/>
    <property type="evidence" value="ECO:0007669"/>
    <property type="project" value="UniProtKB-KW"/>
</dbReference>
<dbReference type="InterPro" id="IPR027417">
    <property type="entry name" value="P-loop_NTPase"/>
</dbReference>
<dbReference type="GO" id="GO:0043565">
    <property type="term" value="F:sequence-specific DNA binding"/>
    <property type="evidence" value="ECO:0007669"/>
    <property type="project" value="InterPro"/>
</dbReference>
<evidence type="ECO:0000256" key="4">
    <source>
        <dbReference type="ARBA" id="ARBA00023163"/>
    </source>
</evidence>
<keyword evidence="4" id="KW-0804">Transcription</keyword>
<dbReference type="RefSeq" id="WP_158871790.1">
    <property type="nucleotide sequence ID" value="NZ_CP046401.1"/>
</dbReference>
<evidence type="ECO:0000256" key="3">
    <source>
        <dbReference type="ARBA" id="ARBA00023015"/>
    </source>
</evidence>
<dbReference type="SUPFAM" id="SSF52540">
    <property type="entry name" value="P-loop containing nucleoside triphosphate hydrolases"/>
    <property type="match status" value="1"/>
</dbReference>
<evidence type="ECO:0000313" key="9">
    <source>
        <dbReference type="Proteomes" id="UP000428260"/>
    </source>
</evidence>
<dbReference type="PROSITE" id="PS50110">
    <property type="entry name" value="RESPONSE_REGULATORY"/>
    <property type="match status" value="1"/>
</dbReference>
<dbReference type="Pfam" id="PF02954">
    <property type="entry name" value="HTH_8"/>
    <property type="match status" value="1"/>
</dbReference>
<dbReference type="PRINTS" id="PR01590">
    <property type="entry name" value="HTHFIS"/>
</dbReference>
<feature type="modified residue" description="4-aspartylphosphate" evidence="5">
    <location>
        <position position="52"/>
    </location>
</feature>
<dbReference type="Proteomes" id="UP000428260">
    <property type="component" value="Chromosome"/>
</dbReference>
<evidence type="ECO:0000256" key="1">
    <source>
        <dbReference type="ARBA" id="ARBA00022741"/>
    </source>
</evidence>
<dbReference type="FunFam" id="3.40.50.300:FF:000006">
    <property type="entry name" value="DNA-binding transcriptional regulator NtrC"/>
    <property type="match status" value="1"/>
</dbReference>
<dbReference type="CDD" id="cd00156">
    <property type="entry name" value="REC"/>
    <property type="match status" value="1"/>
</dbReference>
<dbReference type="PANTHER" id="PTHR32071">
    <property type="entry name" value="TRANSCRIPTIONAL REGULATORY PROTEIN"/>
    <property type="match status" value="1"/>
</dbReference>
<feature type="domain" description="Sigma-54 factor interaction" evidence="6">
    <location>
        <begin position="139"/>
        <end position="368"/>
    </location>
</feature>
<gene>
    <name evidence="8" type="ORF">GM418_29645</name>
</gene>
<keyword evidence="9" id="KW-1185">Reference proteome</keyword>
<reference evidence="8 9" key="1">
    <citation type="submission" date="2019-11" db="EMBL/GenBank/DDBJ databases">
        <authorList>
            <person name="Zheng R.K."/>
            <person name="Sun C.M."/>
        </authorList>
    </citation>
    <scope>NUCLEOTIDE SEQUENCE [LARGE SCALE GENOMIC DNA]</scope>
    <source>
        <strain evidence="8 9">WC007</strain>
    </source>
</reference>
<dbReference type="InterPro" id="IPR011006">
    <property type="entry name" value="CheY-like_superfamily"/>
</dbReference>
<dbReference type="InterPro" id="IPR001789">
    <property type="entry name" value="Sig_transdc_resp-reg_receiver"/>
</dbReference>
<dbReference type="InterPro" id="IPR003593">
    <property type="entry name" value="AAA+_ATPase"/>
</dbReference>